<dbReference type="InterPro" id="IPR036291">
    <property type="entry name" value="NAD(P)-bd_dom_sf"/>
</dbReference>
<dbReference type="InterPro" id="IPR051911">
    <property type="entry name" value="SDR_oxidoreductase"/>
</dbReference>
<dbReference type="EMBL" id="CABFNP030001233">
    <property type="protein sequence ID" value="CAI6092562.1"/>
    <property type="molecule type" value="Genomic_DNA"/>
</dbReference>
<comment type="similarity">
    <text evidence="1">Belongs to the short-chain dehydrogenases/reductases (SDR) family.</text>
</comment>
<evidence type="ECO:0000256" key="1">
    <source>
        <dbReference type="ARBA" id="ARBA00006484"/>
    </source>
</evidence>
<comment type="caution">
    <text evidence="3">The sequence shown here is derived from an EMBL/GenBank/DDBJ whole genome shotgun (WGS) entry which is preliminary data.</text>
</comment>
<dbReference type="Proteomes" id="UP001160390">
    <property type="component" value="Unassembled WGS sequence"/>
</dbReference>
<dbReference type="PANTHER" id="PTHR43976:SF16">
    <property type="entry name" value="SHORT-CHAIN DEHYDROGENASE_REDUCTASE FAMILY PROTEIN"/>
    <property type="match status" value="1"/>
</dbReference>
<protein>
    <submittedName>
        <fullName evidence="3">Uncharacterized protein</fullName>
    </submittedName>
</protein>
<proteinExistence type="inferred from homology"/>
<dbReference type="PANTHER" id="PTHR43976">
    <property type="entry name" value="SHORT CHAIN DEHYDROGENASE"/>
    <property type="match status" value="1"/>
</dbReference>
<dbReference type="CDD" id="cd05374">
    <property type="entry name" value="17beta-HSD-like_SDR_c"/>
    <property type="match status" value="1"/>
</dbReference>
<dbReference type="Gene3D" id="3.40.50.720">
    <property type="entry name" value="NAD(P)-binding Rossmann-like Domain"/>
    <property type="match status" value="1"/>
</dbReference>
<organism evidence="3 4">
    <name type="scientific">Clonostachys chloroleuca</name>
    <dbReference type="NCBI Taxonomy" id="1926264"/>
    <lineage>
        <taxon>Eukaryota</taxon>
        <taxon>Fungi</taxon>
        <taxon>Dikarya</taxon>
        <taxon>Ascomycota</taxon>
        <taxon>Pezizomycotina</taxon>
        <taxon>Sordariomycetes</taxon>
        <taxon>Hypocreomycetidae</taxon>
        <taxon>Hypocreales</taxon>
        <taxon>Bionectriaceae</taxon>
        <taxon>Clonostachys</taxon>
    </lineage>
</organism>
<keyword evidence="2" id="KW-0560">Oxidoreductase</keyword>
<dbReference type="GO" id="GO:0016491">
    <property type="term" value="F:oxidoreductase activity"/>
    <property type="evidence" value="ECO:0007669"/>
    <property type="project" value="UniProtKB-KW"/>
</dbReference>
<dbReference type="AlphaFoldDB" id="A0AA35M921"/>
<name>A0AA35M921_9HYPO</name>
<evidence type="ECO:0000256" key="2">
    <source>
        <dbReference type="ARBA" id="ARBA00023002"/>
    </source>
</evidence>
<dbReference type="Pfam" id="PF00106">
    <property type="entry name" value="adh_short"/>
    <property type="match status" value="1"/>
</dbReference>
<accession>A0AA35M921</accession>
<dbReference type="InterPro" id="IPR002347">
    <property type="entry name" value="SDR_fam"/>
</dbReference>
<dbReference type="SUPFAM" id="SSF51735">
    <property type="entry name" value="NAD(P)-binding Rossmann-fold domains"/>
    <property type="match status" value="1"/>
</dbReference>
<sequence length="361" mass="38702">MSQNSAVWMITGASSGFGKAISLEVLRRGHRVIATARNLESLGEIKTMGAYTMSLDVTASVSDISEKINAAVKEHGPITHLVNSAGYMLEEVLGQFDTNLFGTIKVIQAVPPRMREAVTDFPKVIANFGSTASWTGWPSSSVYCSSKWTISGLTEGLAAEVAPFGIKAIVIEPGTFRTRFLGKACGSRQSAGCHLPAYQKTRETVNYYMDLTHNTQLGDAEKGACAIVDVLTLTGVAKDKEIPVRLPIGSDSVEVIGTKCTGTIELLGMWDAIIKSTDGKASCEEDKRSGSGVRASITGCRGVLRRSSRFPVGERGFQDLVDLEGEMLRREASVERISLGIDAEWSCLQMEVLSPGGRGLA</sequence>
<evidence type="ECO:0000313" key="3">
    <source>
        <dbReference type="EMBL" id="CAI6092562.1"/>
    </source>
</evidence>
<reference evidence="3" key="1">
    <citation type="submission" date="2023-01" db="EMBL/GenBank/DDBJ databases">
        <authorList>
            <person name="Piombo E."/>
        </authorList>
    </citation>
    <scope>NUCLEOTIDE SEQUENCE</scope>
</reference>
<dbReference type="PRINTS" id="PR00081">
    <property type="entry name" value="GDHRDH"/>
</dbReference>
<gene>
    <name evidence="3" type="ORF">CCHLO57077_00018654</name>
</gene>
<evidence type="ECO:0000313" key="4">
    <source>
        <dbReference type="Proteomes" id="UP001160390"/>
    </source>
</evidence>
<keyword evidence="4" id="KW-1185">Reference proteome</keyword>